<reference evidence="3 4" key="1">
    <citation type="submission" date="2017-06" db="EMBL/GenBank/DDBJ databases">
        <authorList>
            <person name="Kim H.J."/>
            <person name="Triplett B.A."/>
        </authorList>
    </citation>
    <scope>NUCLEOTIDE SEQUENCE [LARGE SCALE GENOMIC DNA]</scope>
    <source>
        <strain evidence="3 4">B29T1</strain>
    </source>
</reference>
<keyword evidence="4" id="KW-1185">Reference proteome</keyword>
<proteinExistence type="inferred from homology"/>
<comment type="similarity">
    <text evidence="1">Belongs to the virb1 family.</text>
</comment>
<evidence type="ECO:0000313" key="4">
    <source>
        <dbReference type="Proteomes" id="UP000197065"/>
    </source>
</evidence>
<dbReference type="OrthoDB" id="5945995at2"/>
<name>A0A212Q221_9PROT</name>
<dbReference type="Pfam" id="PF01464">
    <property type="entry name" value="SLT"/>
    <property type="match status" value="1"/>
</dbReference>
<dbReference type="InterPro" id="IPR008258">
    <property type="entry name" value="Transglycosylase_SLT_dom_1"/>
</dbReference>
<dbReference type="SUPFAM" id="SSF53955">
    <property type="entry name" value="Lysozyme-like"/>
    <property type="match status" value="1"/>
</dbReference>
<protein>
    <submittedName>
        <fullName evidence="3">Transglycosylase SLT domain-containing protein</fullName>
    </submittedName>
</protein>
<dbReference type="EMBL" id="FYEH01000001">
    <property type="protein sequence ID" value="SNB53407.1"/>
    <property type="molecule type" value="Genomic_DNA"/>
</dbReference>
<evidence type="ECO:0000313" key="3">
    <source>
        <dbReference type="EMBL" id="SNB53407.1"/>
    </source>
</evidence>
<dbReference type="Gene3D" id="1.10.530.10">
    <property type="match status" value="1"/>
</dbReference>
<gene>
    <name evidence="3" type="ORF">SAMN07250955_101359</name>
</gene>
<dbReference type="InterPro" id="IPR023346">
    <property type="entry name" value="Lysozyme-like_dom_sf"/>
</dbReference>
<sequence>MDDGRFFSRLTGAMLVVLAIVLIVAVPWTRARADEAPLDIKDVCTAAILQAEKLENIPERLLLAVAMAESGRWDKAAKQSYAWPWTVTNGGAGSFFKSREEALQQVSNLQAAGQSNIDVGCMQVNLRAHPRAFPDLITAFDPVSNAQYAAHFLHALFQETGDWSKAVAYYHSRTPERGSAYRDRVYAKLEKLSPSDPALAAARLPEAPFEPLSHDDTAAAQKVMRIWHWLREGQRSSLVAQANAAESRSVEPVAVAETRRLNGAGGIGVGRLLGRAALPIAVR</sequence>
<feature type="domain" description="Transglycosylase SLT" evidence="2">
    <location>
        <begin position="48"/>
        <end position="172"/>
    </location>
</feature>
<dbReference type="AlphaFoldDB" id="A0A212Q221"/>
<evidence type="ECO:0000256" key="1">
    <source>
        <dbReference type="ARBA" id="ARBA00009387"/>
    </source>
</evidence>
<accession>A0A212Q221</accession>
<organism evidence="3 4">
    <name type="scientific">Arboricoccus pini</name>
    <dbReference type="NCBI Taxonomy" id="1963835"/>
    <lineage>
        <taxon>Bacteria</taxon>
        <taxon>Pseudomonadati</taxon>
        <taxon>Pseudomonadota</taxon>
        <taxon>Alphaproteobacteria</taxon>
        <taxon>Geminicoccales</taxon>
        <taxon>Geminicoccaceae</taxon>
        <taxon>Arboricoccus</taxon>
    </lineage>
</organism>
<dbReference type="CDD" id="cd13400">
    <property type="entry name" value="LT_IagB-like"/>
    <property type="match status" value="1"/>
</dbReference>
<evidence type="ECO:0000259" key="2">
    <source>
        <dbReference type="Pfam" id="PF01464"/>
    </source>
</evidence>
<dbReference type="Proteomes" id="UP000197065">
    <property type="component" value="Unassembled WGS sequence"/>
</dbReference>
<dbReference type="RefSeq" id="WP_088559665.1">
    <property type="nucleotide sequence ID" value="NZ_FYEH01000001.1"/>
</dbReference>